<feature type="region of interest" description="Disordered" evidence="1">
    <location>
        <begin position="151"/>
        <end position="189"/>
    </location>
</feature>
<dbReference type="InterPro" id="IPR028842">
    <property type="entry name" value="Afadin"/>
</dbReference>
<dbReference type="InterPro" id="IPR037977">
    <property type="entry name" value="CBD_Afadin"/>
</dbReference>
<dbReference type="GO" id="GO:0032880">
    <property type="term" value="P:regulation of protein localization"/>
    <property type="evidence" value="ECO:0007669"/>
    <property type="project" value="TreeGrafter"/>
</dbReference>
<proteinExistence type="predicted"/>
<dbReference type="InterPro" id="IPR008984">
    <property type="entry name" value="SMAD_FHA_dom_sf"/>
</dbReference>
<dbReference type="EMBL" id="LR900350">
    <property type="protein sequence ID" value="CAD7245333.1"/>
    <property type="molecule type" value="Genomic_DNA"/>
</dbReference>
<dbReference type="CDD" id="cd22711">
    <property type="entry name" value="FHA_AFDN"/>
    <property type="match status" value="1"/>
</dbReference>
<feature type="domain" description="Ras-associating" evidence="2">
    <location>
        <begin position="242"/>
        <end position="344"/>
    </location>
</feature>
<dbReference type="InterPro" id="IPR000253">
    <property type="entry name" value="FHA_dom"/>
</dbReference>
<dbReference type="SUPFAM" id="SSF49879">
    <property type="entry name" value="SMAD/FHA domain"/>
    <property type="match status" value="1"/>
</dbReference>
<accession>A0A7R8X7B5</accession>
<dbReference type="Gene3D" id="2.60.200.20">
    <property type="match status" value="1"/>
</dbReference>
<dbReference type="PANTHER" id="PTHR10398">
    <property type="entry name" value="AFADIN"/>
    <property type="match status" value="1"/>
</dbReference>
<organism evidence="4">
    <name type="scientific">Darwinula stevensoni</name>
    <dbReference type="NCBI Taxonomy" id="69355"/>
    <lineage>
        <taxon>Eukaryota</taxon>
        <taxon>Metazoa</taxon>
        <taxon>Ecdysozoa</taxon>
        <taxon>Arthropoda</taxon>
        <taxon>Crustacea</taxon>
        <taxon>Oligostraca</taxon>
        <taxon>Ostracoda</taxon>
        <taxon>Podocopa</taxon>
        <taxon>Podocopida</taxon>
        <taxon>Darwinulocopina</taxon>
        <taxon>Darwinuloidea</taxon>
        <taxon>Darwinulidae</taxon>
        <taxon>Darwinula</taxon>
    </lineage>
</organism>
<feature type="compositionally biased region" description="Basic residues" evidence="1">
    <location>
        <begin position="163"/>
        <end position="185"/>
    </location>
</feature>
<dbReference type="GO" id="GO:0050839">
    <property type="term" value="F:cell adhesion molecule binding"/>
    <property type="evidence" value="ECO:0007669"/>
    <property type="project" value="TreeGrafter"/>
</dbReference>
<dbReference type="InterPro" id="IPR002710">
    <property type="entry name" value="Dilute_dom"/>
</dbReference>
<dbReference type="PROSITE" id="PS50200">
    <property type="entry name" value="RA"/>
    <property type="match status" value="2"/>
</dbReference>
<dbReference type="PANTHER" id="PTHR10398:SF2">
    <property type="entry name" value="AFADIN"/>
    <property type="match status" value="1"/>
</dbReference>
<keyword evidence="5" id="KW-1185">Reference proteome</keyword>
<dbReference type="CDD" id="cd15471">
    <property type="entry name" value="Myo5p-like_CBD_afadin"/>
    <property type="match status" value="1"/>
</dbReference>
<dbReference type="AlphaFoldDB" id="A0A7R8X7B5"/>
<evidence type="ECO:0000259" key="3">
    <source>
        <dbReference type="PROSITE" id="PS51126"/>
    </source>
</evidence>
<reference evidence="4" key="1">
    <citation type="submission" date="2020-11" db="EMBL/GenBank/DDBJ databases">
        <authorList>
            <person name="Tran Van P."/>
        </authorList>
    </citation>
    <scope>NUCLEOTIDE SEQUENCE</scope>
</reference>
<dbReference type="EMBL" id="CAJPEV010000833">
    <property type="protein sequence ID" value="CAG0888923.1"/>
    <property type="molecule type" value="Genomic_DNA"/>
</dbReference>
<protein>
    <recommendedName>
        <fullName evidence="6">Afadin</fullName>
    </recommendedName>
</protein>
<dbReference type="Pfam" id="PF00498">
    <property type="entry name" value="FHA"/>
    <property type="match status" value="1"/>
</dbReference>
<name>A0A7R8X7B5_9CRUS</name>
<dbReference type="Proteomes" id="UP000677054">
    <property type="component" value="Unassembled WGS sequence"/>
</dbReference>
<dbReference type="GO" id="GO:0007165">
    <property type="term" value="P:signal transduction"/>
    <property type="evidence" value="ECO:0007669"/>
    <property type="project" value="InterPro"/>
</dbReference>
<evidence type="ECO:0008006" key="6">
    <source>
        <dbReference type="Google" id="ProtNLM"/>
    </source>
</evidence>
<feature type="compositionally biased region" description="Polar residues" evidence="1">
    <location>
        <begin position="151"/>
        <end position="160"/>
    </location>
</feature>
<evidence type="ECO:0000256" key="1">
    <source>
        <dbReference type="SAM" id="MobiDB-lite"/>
    </source>
</evidence>
<dbReference type="SMART" id="SM00314">
    <property type="entry name" value="RA"/>
    <property type="match status" value="2"/>
</dbReference>
<dbReference type="Pfam" id="PF00788">
    <property type="entry name" value="RA"/>
    <property type="match status" value="2"/>
</dbReference>
<dbReference type="CDD" id="cd01781">
    <property type="entry name" value="RA2_Afadin"/>
    <property type="match status" value="1"/>
</dbReference>
<dbReference type="SMART" id="SM01132">
    <property type="entry name" value="DIL"/>
    <property type="match status" value="1"/>
</dbReference>
<gene>
    <name evidence="4" type="ORF">DSTB1V02_LOCUS5207</name>
</gene>
<dbReference type="PROSITE" id="PS51126">
    <property type="entry name" value="DILUTE"/>
    <property type="match status" value="1"/>
</dbReference>
<evidence type="ECO:0000259" key="2">
    <source>
        <dbReference type="PROSITE" id="PS50200"/>
    </source>
</evidence>
<evidence type="ECO:0000313" key="5">
    <source>
        <dbReference type="Proteomes" id="UP000677054"/>
    </source>
</evidence>
<dbReference type="GO" id="GO:0005912">
    <property type="term" value="C:adherens junction"/>
    <property type="evidence" value="ECO:0007669"/>
    <property type="project" value="TreeGrafter"/>
</dbReference>
<dbReference type="SUPFAM" id="SSF54236">
    <property type="entry name" value="Ubiquitin-like"/>
    <property type="match status" value="2"/>
</dbReference>
<dbReference type="Pfam" id="PF01843">
    <property type="entry name" value="DIL"/>
    <property type="match status" value="1"/>
</dbReference>
<dbReference type="InterPro" id="IPR029071">
    <property type="entry name" value="Ubiquitin-like_domsf"/>
</dbReference>
<dbReference type="SMART" id="SM00240">
    <property type="entry name" value="FHA"/>
    <property type="match status" value="1"/>
</dbReference>
<sequence>MDGERMRKIQEQEALRNIITQWNANRLDLFSLSEPNEDLEFHGVMRFYFQDEGQKVATKCIRVSSTATTNAVIQTLIEKFRPDMRMLTIPEYALYEIHENGEERRLGGEEKPLLVQLNWHKDDREGRFLLRRLDIQSPHFSALHGTTQKTQVNSSVSEETGSFKRKLSKREKKQLKKQEKLRRMKSGAENDTNVAEKLYSELPETSFTRSISNPEAVMRRRRQQKLEKKLQQFRSRDGGPDTGGTLKIYGDALCQDVPYKTLLLSVRDTAAYVVREMLDKYSLDKEDPANYCLVQIVTDPSDPSGRAGGTKEYILDEDECPLAILMTHQSERGSVTFHVKRRPADYQPRRRKKKTKPGYEDGVYRSDEEFLPYFLELHPGEVTKYHIFKASGTVNSCSELGCFGLNKNGSEIRQGIPQRYRLQLNVTEVGSERSSQTGGQSLQLFGPNVQSRHCVIAHMEGIVTVTPCSREAETYVNGQRIYETTLLQHGAVVRFGRHHTFRFLDPTVEERTRQPPLHHLRSSYTERMSSHEGSARGSMSRNFETTFDVDGNIETVSTASFRDDSRRSSRAWEGRSGGVRGHEAILPATLEFPEANEDAFLASLTTDLDVHNVHFKLAPTYTLYLAARYRASVHFRPDLTPPERAIKLTQVLSKAGRMVEGAIQAAGSNPPALSFWMANSSELLHFLKTDRHISAYSLDAQDILAECVQYGFRGLVTLLQGDVERCMPQVLDAHTEDSTLCMEGILGTLSHTMALLRTCRVNAALTIQLFSHLFHFVNMWLFNKLVIEGPLQLCSRFWGERLQQRLSHLEAWAEKQGLELAADCHLARITQAAHLLQAPKWTPEDIAGISAACFKLNSLQLCSLLERYQPAGDEPKIPQDLINNVVRVAESTADEILRSDGRPIKLEEDENLFLPFMLPEDGYSCDIVRGIPSGLTEFLAPLQHAGLCRFTPQPNSSGFWTIYMGSGEPVHARSPSAMSVRMSSAGDQVSPSGPQVVTIQLCKSNSGMGLSIVAAKVCLHFFIIAMVNGSSALVIFDLLGEDIGNGGKRMAYAFTPMTILNGGRPLLGK</sequence>
<dbReference type="Gene3D" id="3.10.20.90">
    <property type="entry name" value="Phosphatidylinositol 3-kinase Catalytic Subunit, Chain A, domain 1"/>
    <property type="match status" value="2"/>
</dbReference>
<dbReference type="InterPro" id="IPR000159">
    <property type="entry name" value="RA_dom"/>
</dbReference>
<dbReference type="CDD" id="cd01782">
    <property type="entry name" value="RA1_Afadin"/>
    <property type="match status" value="1"/>
</dbReference>
<dbReference type="FunFam" id="3.10.20.90:FF:000033">
    <property type="entry name" value="afadin isoform X1"/>
    <property type="match status" value="1"/>
</dbReference>
<evidence type="ECO:0000313" key="4">
    <source>
        <dbReference type="EMBL" id="CAD7245333.1"/>
    </source>
</evidence>
<dbReference type="OrthoDB" id="6260541at2759"/>
<feature type="domain" description="Dilute" evidence="3">
    <location>
        <begin position="649"/>
        <end position="891"/>
    </location>
</feature>
<feature type="domain" description="Ras-associating" evidence="2">
    <location>
        <begin position="41"/>
        <end position="135"/>
    </location>
</feature>
<dbReference type="FunFam" id="3.10.20.90:FF:000025">
    <property type="entry name" value="Afadin, adherens junction formation factor"/>
    <property type="match status" value="1"/>
</dbReference>